<reference evidence="2 3" key="1">
    <citation type="submission" date="2023-07" db="EMBL/GenBank/DDBJ databases">
        <title>Functional and genomic diversity of the sorghum phyllosphere microbiome.</title>
        <authorList>
            <person name="Shade A."/>
        </authorList>
    </citation>
    <scope>NUCLEOTIDE SEQUENCE [LARGE SCALE GENOMIC DNA]</scope>
    <source>
        <strain evidence="2 3">SORGH_AS_0887</strain>
    </source>
</reference>
<dbReference type="Proteomes" id="UP001233360">
    <property type="component" value="Unassembled WGS sequence"/>
</dbReference>
<dbReference type="EMBL" id="JAUTBK010000002">
    <property type="protein sequence ID" value="MDQ1208673.1"/>
    <property type="molecule type" value="Genomic_DNA"/>
</dbReference>
<evidence type="ECO:0000313" key="2">
    <source>
        <dbReference type="EMBL" id="MDQ1208673.1"/>
    </source>
</evidence>
<comment type="caution">
    <text evidence="2">The sequence shown here is derived from an EMBL/GenBank/DDBJ whole genome shotgun (WGS) entry which is preliminary data.</text>
</comment>
<keyword evidence="1" id="KW-0812">Transmembrane</keyword>
<keyword evidence="3" id="KW-1185">Reference proteome</keyword>
<sequence length="92" mass="11060">MDIKDYLVFSFIFSLIFFGIFHQLVLRIILKSVNLKEKLYGYKICENEKMDIVNIQNIMSVITVINIQYFLYARKNPKYIFLKKESIHFSLL</sequence>
<feature type="transmembrane region" description="Helical" evidence="1">
    <location>
        <begin position="51"/>
        <end position="72"/>
    </location>
</feature>
<evidence type="ECO:0000256" key="1">
    <source>
        <dbReference type="SAM" id="Phobius"/>
    </source>
</evidence>
<protein>
    <submittedName>
        <fullName evidence="2">Uncharacterized protein</fullName>
    </submittedName>
</protein>
<accession>A0ABU0UWN6</accession>
<proteinExistence type="predicted"/>
<evidence type="ECO:0000313" key="3">
    <source>
        <dbReference type="Proteomes" id="UP001233360"/>
    </source>
</evidence>
<name>A0ABU0UWN6_ACIBI</name>
<feature type="transmembrane region" description="Helical" evidence="1">
    <location>
        <begin position="6"/>
        <end position="30"/>
    </location>
</feature>
<dbReference type="RefSeq" id="WP_307003234.1">
    <property type="nucleotide sequence ID" value="NZ_JAUTBK010000002.1"/>
</dbReference>
<keyword evidence="1" id="KW-1133">Transmembrane helix</keyword>
<organism evidence="2 3">
    <name type="scientific">Acinetobacter baylyi</name>
    <dbReference type="NCBI Taxonomy" id="202950"/>
    <lineage>
        <taxon>Bacteria</taxon>
        <taxon>Pseudomonadati</taxon>
        <taxon>Pseudomonadota</taxon>
        <taxon>Gammaproteobacteria</taxon>
        <taxon>Moraxellales</taxon>
        <taxon>Moraxellaceae</taxon>
        <taxon>Acinetobacter</taxon>
    </lineage>
</organism>
<gene>
    <name evidence="2" type="ORF">QE380_001596</name>
</gene>
<keyword evidence="1" id="KW-0472">Membrane</keyword>